<gene>
    <name evidence="13" type="ORF">HPB51_010538</name>
</gene>
<accession>A0A9J6D9P3</accession>
<dbReference type="SUPFAM" id="SSF52540">
    <property type="entry name" value="P-loop containing nucleoside triphosphate hydrolases"/>
    <property type="match status" value="1"/>
</dbReference>
<evidence type="ECO:0000259" key="12">
    <source>
        <dbReference type="PROSITE" id="PS50067"/>
    </source>
</evidence>
<dbReference type="GO" id="GO:0007019">
    <property type="term" value="P:microtubule depolymerization"/>
    <property type="evidence" value="ECO:0007669"/>
    <property type="project" value="TreeGrafter"/>
</dbReference>
<dbReference type="InterPro" id="IPR001752">
    <property type="entry name" value="Kinesin_motor_dom"/>
</dbReference>
<evidence type="ECO:0000256" key="6">
    <source>
        <dbReference type="ARBA" id="ARBA00022840"/>
    </source>
</evidence>
<evidence type="ECO:0000256" key="7">
    <source>
        <dbReference type="ARBA" id="ARBA00023175"/>
    </source>
</evidence>
<evidence type="ECO:0000313" key="13">
    <source>
        <dbReference type="EMBL" id="KAH8018706.1"/>
    </source>
</evidence>
<dbReference type="PANTHER" id="PTHR47971:SF8">
    <property type="entry name" value="KINESIN-LIKE PROTEIN"/>
    <property type="match status" value="1"/>
</dbReference>
<comment type="subcellular location">
    <subcellularLocation>
        <location evidence="1">Cytoplasm</location>
        <location evidence="1">Cytoskeleton</location>
        <location evidence="1">Spindle pole</location>
    </subcellularLocation>
</comment>
<dbReference type="GO" id="GO:0007059">
    <property type="term" value="P:chromosome segregation"/>
    <property type="evidence" value="ECO:0007669"/>
    <property type="project" value="UniProtKB-KW"/>
</dbReference>
<dbReference type="PRINTS" id="PR00380">
    <property type="entry name" value="KINESINHEAVY"/>
</dbReference>
<keyword evidence="8" id="KW-0206">Cytoskeleton</keyword>
<evidence type="ECO:0000256" key="5">
    <source>
        <dbReference type="ARBA" id="ARBA00022829"/>
    </source>
</evidence>
<evidence type="ECO:0000256" key="9">
    <source>
        <dbReference type="ARBA" id="ARBA00061030"/>
    </source>
</evidence>
<evidence type="ECO:0000256" key="3">
    <source>
        <dbReference type="ARBA" id="ARBA00022701"/>
    </source>
</evidence>
<dbReference type="AlphaFoldDB" id="A0A9J6D9P3"/>
<dbReference type="Pfam" id="PF00225">
    <property type="entry name" value="Kinesin"/>
    <property type="match status" value="1"/>
</dbReference>
<keyword evidence="14" id="KW-1185">Reference proteome</keyword>
<dbReference type="SMART" id="SM00129">
    <property type="entry name" value="KISc"/>
    <property type="match status" value="1"/>
</dbReference>
<keyword evidence="5" id="KW-0159">Chromosome partition</keyword>
<evidence type="ECO:0000256" key="2">
    <source>
        <dbReference type="ARBA" id="ARBA00022490"/>
    </source>
</evidence>
<name>A0A9J6D9P3_RHIMP</name>
<dbReference type="GO" id="GO:0007018">
    <property type="term" value="P:microtubule-based movement"/>
    <property type="evidence" value="ECO:0007669"/>
    <property type="project" value="InterPro"/>
</dbReference>
<dbReference type="GO" id="GO:0005524">
    <property type="term" value="F:ATP binding"/>
    <property type="evidence" value="ECO:0007669"/>
    <property type="project" value="UniProtKB-UniRule"/>
</dbReference>
<comment type="caution">
    <text evidence="13">The sequence shown here is derived from an EMBL/GenBank/DDBJ whole genome shotgun (WGS) entry which is preliminary data.</text>
</comment>
<dbReference type="FunFam" id="3.40.850.10:FF:000012">
    <property type="entry name" value="Kinesin-like protein"/>
    <property type="match status" value="1"/>
</dbReference>
<dbReference type="InterPro" id="IPR036961">
    <property type="entry name" value="Kinesin_motor_dom_sf"/>
</dbReference>
<keyword evidence="3 11" id="KW-0493">Microtubule</keyword>
<dbReference type="GO" id="GO:0008017">
    <property type="term" value="F:microtubule binding"/>
    <property type="evidence" value="ECO:0007669"/>
    <property type="project" value="InterPro"/>
</dbReference>
<evidence type="ECO:0000256" key="8">
    <source>
        <dbReference type="ARBA" id="ARBA00023212"/>
    </source>
</evidence>
<dbReference type="GO" id="GO:0000922">
    <property type="term" value="C:spindle pole"/>
    <property type="evidence" value="ECO:0007669"/>
    <property type="project" value="UniProtKB-SubCell"/>
</dbReference>
<sequence>MAKTELVYKYTARPLIQIIFDGGMATCFAYGQMGSGKTHTMDGDFFGNTQDCSKGIYGLATKDVFRLLNSLEYKNKDLVVSSSFFEIYSGTVFDLLNSKAILHVLEYAKKQVQVVGLVGREVHTVDEVLKLIRRGKSVRTSGKTSANQNSSRSHAVFQIILRQRKSSLLHGKFSLIDLAGNERGADTSTAYRQTRMKGVDINKSLLALKECIRVLGRRGSHLPFRASKLTQVLRDSFVGENSRTCMIATISPGFKSCQHSLNTLRYADRVKEVGVEDSPDLKPASNEKEKVAAENYMYTVNETIFHIQDIEEQIQDLHKTVLDASQKWMLQDIDLLTMTNEVDYDHGLYVKKTPGSAL</sequence>
<evidence type="ECO:0000256" key="11">
    <source>
        <dbReference type="RuleBase" id="RU000394"/>
    </source>
</evidence>
<dbReference type="VEuPathDB" id="VectorBase:LOC119180557"/>
<keyword evidence="6 10" id="KW-0067">ATP-binding</keyword>
<dbReference type="CDD" id="cd01367">
    <property type="entry name" value="KISc_KIF2_like"/>
    <property type="match status" value="1"/>
</dbReference>
<feature type="domain" description="Kinesin motor" evidence="12">
    <location>
        <begin position="1"/>
        <end position="273"/>
    </location>
</feature>
<dbReference type="InterPro" id="IPR027417">
    <property type="entry name" value="P-loop_NTPase"/>
</dbReference>
<reference evidence="13" key="2">
    <citation type="submission" date="2021-09" db="EMBL/GenBank/DDBJ databases">
        <authorList>
            <person name="Jia N."/>
            <person name="Wang J."/>
            <person name="Shi W."/>
            <person name="Du L."/>
            <person name="Sun Y."/>
            <person name="Zhan W."/>
            <person name="Jiang J."/>
            <person name="Wang Q."/>
            <person name="Zhang B."/>
            <person name="Ji P."/>
            <person name="Sakyi L.B."/>
            <person name="Cui X."/>
            <person name="Yuan T."/>
            <person name="Jiang B."/>
            <person name="Yang W."/>
            <person name="Lam T.T.-Y."/>
            <person name="Chang Q."/>
            <person name="Ding S."/>
            <person name="Wang X."/>
            <person name="Zhu J."/>
            <person name="Ruan X."/>
            <person name="Zhao L."/>
            <person name="Wei J."/>
            <person name="Que T."/>
            <person name="Du C."/>
            <person name="Cheng J."/>
            <person name="Dai P."/>
            <person name="Han X."/>
            <person name="Huang E."/>
            <person name="Gao Y."/>
            <person name="Liu J."/>
            <person name="Shao H."/>
            <person name="Ye R."/>
            <person name="Li L."/>
            <person name="Wei W."/>
            <person name="Wang X."/>
            <person name="Wang C."/>
            <person name="Huo Q."/>
            <person name="Li W."/>
            <person name="Guo W."/>
            <person name="Chen H."/>
            <person name="Chen S."/>
            <person name="Zhou L."/>
            <person name="Zhou L."/>
            <person name="Ni X."/>
            <person name="Tian J."/>
            <person name="Zhou Y."/>
            <person name="Sheng Y."/>
            <person name="Liu T."/>
            <person name="Pan Y."/>
            <person name="Xia L."/>
            <person name="Li J."/>
            <person name="Zhao F."/>
            <person name="Cao W."/>
        </authorList>
    </citation>
    <scope>NUCLEOTIDE SEQUENCE</scope>
    <source>
        <strain evidence="13">Rmic-2018</strain>
        <tissue evidence="13">Larvae</tissue>
    </source>
</reference>
<keyword evidence="4 10" id="KW-0547">Nucleotide-binding</keyword>
<dbReference type="GO" id="GO:0005828">
    <property type="term" value="C:kinetochore microtubule"/>
    <property type="evidence" value="ECO:0007669"/>
    <property type="project" value="UniProtKB-ARBA"/>
</dbReference>
<proteinExistence type="inferred from homology"/>
<dbReference type="PANTHER" id="PTHR47971">
    <property type="entry name" value="KINESIN-RELATED PROTEIN 6"/>
    <property type="match status" value="1"/>
</dbReference>
<dbReference type="GO" id="GO:0003777">
    <property type="term" value="F:microtubule motor activity"/>
    <property type="evidence" value="ECO:0007669"/>
    <property type="project" value="InterPro"/>
</dbReference>
<keyword evidence="2" id="KW-0963">Cytoplasm</keyword>
<dbReference type="InterPro" id="IPR027640">
    <property type="entry name" value="Kinesin-like_fam"/>
</dbReference>
<dbReference type="PROSITE" id="PS50067">
    <property type="entry name" value="KINESIN_MOTOR_2"/>
    <property type="match status" value="1"/>
</dbReference>
<keyword evidence="7 10" id="KW-0505">Motor protein</keyword>
<evidence type="ECO:0000256" key="4">
    <source>
        <dbReference type="ARBA" id="ARBA00022741"/>
    </source>
</evidence>
<dbReference type="Gene3D" id="3.40.850.10">
    <property type="entry name" value="Kinesin motor domain"/>
    <property type="match status" value="1"/>
</dbReference>
<organism evidence="13 14">
    <name type="scientific">Rhipicephalus microplus</name>
    <name type="common">Cattle tick</name>
    <name type="synonym">Boophilus microplus</name>
    <dbReference type="NCBI Taxonomy" id="6941"/>
    <lineage>
        <taxon>Eukaryota</taxon>
        <taxon>Metazoa</taxon>
        <taxon>Ecdysozoa</taxon>
        <taxon>Arthropoda</taxon>
        <taxon>Chelicerata</taxon>
        <taxon>Arachnida</taxon>
        <taxon>Acari</taxon>
        <taxon>Parasitiformes</taxon>
        <taxon>Ixodida</taxon>
        <taxon>Ixodoidea</taxon>
        <taxon>Ixodidae</taxon>
        <taxon>Rhipicephalinae</taxon>
        <taxon>Rhipicephalus</taxon>
        <taxon>Boophilus</taxon>
    </lineage>
</organism>
<dbReference type="Proteomes" id="UP000821866">
    <property type="component" value="Chromosome 8"/>
</dbReference>
<protein>
    <recommendedName>
        <fullName evidence="11">Kinesin-like protein</fullName>
    </recommendedName>
</protein>
<dbReference type="PROSITE" id="PS00411">
    <property type="entry name" value="KINESIN_MOTOR_1"/>
    <property type="match status" value="1"/>
</dbReference>
<dbReference type="EMBL" id="JABSTU010000010">
    <property type="protein sequence ID" value="KAH8018706.1"/>
    <property type="molecule type" value="Genomic_DNA"/>
</dbReference>
<comment type="similarity">
    <text evidence="9">Belongs to the TRAFAC class myosin-kinesin ATPase superfamily. Kinesin family. KIN-13 subfamily.</text>
</comment>
<feature type="binding site" evidence="10">
    <location>
        <begin position="31"/>
        <end position="38"/>
    </location>
    <ligand>
        <name>ATP</name>
        <dbReference type="ChEBI" id="CHEBI:30616"/>
    </ligand>
</feature>
<evidence type="ECO:0000313" key="14">
    <source>
        <dbReference type="Proteomes" id="UP000821866"/>
    </source>
</evidence>
<evidence type="ECO:0000256" key="1">
    <source>
        <dbReference type="ARBA" id="ARBA00004647"/>
    </source>
</evidence>
<dbReference type="InterPro" id="IPR019821">
    <property type="entry name" value="Kinesin_motor_CS"/>
</dbReference>
<evidence type="ECO:0000256" key="10">
    <source>
        <dbReference type="PROSITE-ProRule" id="PRU00283"/>
    </source>
</evidence>
<reference evidence="13" key="1">
    <citation type="journal article" date="2020" name="Cell">
        <title>Large-Scale Comparative Analyses of Tick Genomes Elucidate Their Genetic Diversity and Vector Capacities.</title>
        <authorList>
            <consortium name="Tick Genome and Microbiome Consortium (TIGMIC)"/>
            <person name="Jia N."/>
            <person name="Wang J."/>
            <person name="Shi W."/>
            <person name="Du L."/>
            <person name="Sun Y."/>
            <person name="Zhan W."/>
            <person name="Jiang J.F."/>
            <person name="Wang Q."/>
            <person name="Zhang B."/>
            <person name="Ji P."/>
            <person name="Bell-Sakyi L."/>
            <person name="Cui X.M."/>
            <person name="Yuan T.T."/>
            <person name="Jiang B.G."/>
            <person name="Yang W.F."/>
            <person name="Lam T.T."/>
            <person name="Chang Q.C."/>
            <person name="Ding S.J."/>
            <person name="Wang X.J."/>
            <person name="Zhu J.G."/>
            <person name="Ruan X.D."/>
            <person name="Zhao L."/>
            <person name="Wei J.T."/>
            <person name="Ye R.Z."/>
            <person name="Que T.C."/>
            <person name="Du C.H."/>
            <person name="Zhou Y.H."/>
            <person name="Cheng J.X."/>
            <person name="Dai P.F."/>
            <person name="Guo W.B."/>
            <person name="Han X.H."/>
            <person name="Huang E.J."/>
            <person name="Li L.F."/>
            <person name="Wei W."/>
            <person name="Gao Y.C."/>
            <person name="Liu J.Z."/>
            <person name="Shao H.Z."/>
            <person name="Wang X."/>
            <person name="Wang C.C."/>
            <person name="Yang T.C."/>
            <person name="Huo Q.B."/>
            <person name="Li W."/>
            <person name="Chen H.Y."/>
            <person name="Chen S.E."/>
            <person name="Zhou L.G."/>
            <person name="Ni X.B."/>
            <person name="Tian J.H."/>
            <person name="Sheng Y."/>
            <person name="Liu T."/>
            <person name="Pan Y.S."/>
            <person name="Xia L.Y."/>
            <person name="Li J."/>
            <person name="Zhao F."/>
            <person name="Cao W.C."/>
        </authorList>
    </citation>
    <scope>NUCLEOTIDE SEQUENCE</scope>
    <source>
        <strain evidence="13">Rmic-2018</strain>
    </source>
</reference>